<evidence type="ECO:0000313" key="1">
    <source>
        <dbReference type="EMBL" id="KAJ4449522.1"/>
    </source>
</evidence>
<name>A0ABQ8TV13_PERAM</name>
<evidence type="ECO:0000313" key="2">
    <source>
        <dbReference type="Proteomes" id="UP001148838"/>
    </source>
</evidence>
<comment type="caution">
    <text evidence="1">The sequence shown here is derived from an EMBL/GenBank/DDBJ whole genome shotgun (WGS) entry which is preliminary data.</text>
</comment>
<gene>
    <name evidence="1" type="ORF">ANN_00923</name>
</gene>
<dbReference type="EMBL" id="JAJSOF020000003">
    <property type="protein sequence ID" value="KAJ4449522.1"/>
    <property type="molecule type" value="Genomic_DNA"/>
</dbReference>
<organism evidence="1 2">
    <name type="scientific">Periplaneta americana</name>
    <name type="common">American cockroach</name>
    <name type="synonym">Blatta americana</name>
    <dbReference type="NCBI Taxonomy" id="6978"/>
    <lineage>
        <taxon>Eukaryota</taxon>
        <taxon>Metazoa</taxon>
        <taxon>Ecdysozoa</taxon>
        <taxon>Arthropoda</taxon>
        <taxon>Hexapoda</taxon>
        <taxon>Insecta</taxon>
        <taxon>Pterygota</taxon>
        <taxon>Neoptera</taxon>
        <taxon>Polyneoptera</taxon>
        <taxon>Dictyoptera</taxon>
        <taxon>Blattodea</taxon>
        <taxon>Blattoidea</taxon>
        <taxon>Blattidae</taxon>
        <taxon>Blattinae</taxon>
        <taxon>Periplaneta</taxon>
    </lineage>
</organism>
<keyword evidence="2" id="KW-1185">Reference proteome</keyword>
<protein>
    <submittedName>
        <fullName evidence="1">Uncharacterized protein</fullName>
    </submittedName>
</protein>
<reference evidence="1 2" key="1">
    <citation type="journal article" date="2022" name="Allergy">
        <title>Genome assembly and annotation of Periplaneta americana reveal a comprehensive cockroach allergen profile.</title>
        <authorList>
            <person name="Wang L."/>
            <person name="Xiong Q."/>
            <person name="Saelim N."/>
            <person name="Wang L."/>
            <person name="Nong W."/>
            <person name="Wan A.T."/>
            <person name="Shi M."/>
            <person name="Liu X."/>
            <person name="Cao Q."/>
            <person name="Hui J.H.L."/>
            <person name="Sookrung N."/>
            <person name="Leung T.F."/>
            <person name="Tungtrongchitr A."/>
            <person name="Tsui S.K.W."/>
        </authorList>
    </citation>
    <scope>NUCLEOTIDE SEQUENCE [LARGE SCALE GENOMIC DNA]</scope>
    <source>
        <strain evidence="1">PWHHKU_190912</strain>
    </source>
</reference>
<sequence>MVTPKKVKVLVYYWDHRQRLKFFKWEDVKSIVACLLFTANTAFHVEWHKRFQEGRVSLQDDARPGQAHRAITSAVIAGVDGLIRGNRRITVEEFRRLVGISHGSLHVIATKHLHYRKICAQ</sequence>
<proteinExistence type="predicted"/>
<accession>A0ABQ8TV13</accession>
<dbReference type="Proteomes" id="UP001148838">
    <property type="component" value="Unassembled WGS sequence"/>
</dbReference>